<dbReference type="KEGG" id="rei:IE4771_PA00070"/>
<protein>
    <submittedName>
        <fullName evidence="8">Zn-dependent alcohol dehydrogenase GroES-like protein</fullName>
    </submittedName>
</protein>
<dbReference type="Proteomes" id="UP000027180">
    <property type="component" value="Plasmid pRetIE4771a"/>
</dbReference>
<proteinExistence type="inferred from homology"/>
<dbReference type="Pfam" id="PF08240">
    <property type="entry name" value="ADH_N"/>
    <property type="match status" value="1"/>
</dbReference>
<gene>
    <name evidence="8" type="ORF">IE4771_PA00070</name>
</gene>
<dbReference type="InterPro" id="IPR002328">
    <property type="entry name" value="ADH_Zn_CS"/>
</dbReference>
<geneLocation type="plasmid" evidence="8 9">
    <name>pRetIE4771a</name>
</geneLocation>
<reference evidence="8 9" key="1">
    <citation type="submission" date="2013-12" db="EMBL/GenBank/DDBJ databases">
        <title>Complete genome sequence of Rhizobium etli bv. mimosae IE4771.</title>
        <authorList>
            <person name="Bustos P."/>
            <person name="Santamaria R.I."/>
            <person name="Lozano L."/>
            <person name="Ormeno-Orrillo E."/>
            <person name="Rogel M.A."/>
            <person name="Romero D."/>
            <person name="Cevallos M.A."/>
            <person name="Martinez-Romero E."/>
            <person name="Gonzalez V."/>
        </authorList>
    </citation>
    <scope>NUCLEOTIDE SEQUENCE [LARGE SCALE GENOMIC DNA]</scope>
    <source>
        <strain evidence="8 9">IE4771</strain>
        <plasmid evidence="9">Plasmid pRetIE4771a</plasmid>
    </source>
</reference>
<dbReference type="EMBL" id="CP006987">
    <property type="protein sequence ID" value="AIC29576.1"/>
    <property type="molecule type" value="Genomic_DNA"/>
</dbReference>
<dbReference type="PANTHER" id="PTHR43880">
    <property type="entry name" value="ALCOHOL DEHYDROGENASE"/>
    <property type="match status" value="1"/>
</dbReference>
<sequence length="371" mass="39137">MFECTSAVVRGKSQPFEITKLELEDPRPDEVVIEVVGVGVCHTDIVVRDQYYPTPLPAVLGHEGAGVVLKVGSAVTKVVPGDHVVLAFGSCGKCENCQKGEAGYCLEFFGYNFGGGRSDGSTPYRCCNGERVSGCFFRQSSFGTHALATERNVVKIDKSVPLEIMGPLGCGISTGAGTVMNALRPVAGTSIAIFGAGSVGLAAVMAAKVVGCTTIVAVDVNDERLALAKELGATHVVNGRNEDAVKAIQALTGGLGVHYSLECTSIPAVFRQAVDCLRLTGVCALVGAAALGTEVTFDMNSILFGRTIRGVIEGESVPDTFIPQLIELWKQGRFPFDKLIEFYDLDEINEACAASESGKVLKPVLRPRKSA</sequence>
<keyword evidence="3 6" id="KW-0862">Zinc</keyword>
<keyword evidence="2 6" id="KW-0479">Metal-binding</keyword>
<dbReference type="GO" id="GO:0005829">
    <property type="term" value="C:cytosol"/>
    <property type="evidence" value="ECO:0007669"/>
    <property type="project" value="TreeGrafter"/>
</dbReference>
<dbReference type="SMART" id="SM00829">
    <property type="entry name" value="PKS_ER"/>
    <property type="match status" value="1"/>
</dbReference>
<organism evidence="8 9">
    <name type="scientific">Rhizobium etli bv. mimosae str. IE4771</name>
    <dbReference type="NCBI Taxonomy" id="1432050"/>
    <lineage>
        <taxon>Bacteria</taxon>
        <taxon>Pseudomonadati</taxon>
        <taxon>Pseudomonadota</taxon>
        <taxon>Alphaproteobacteria</taxon>
        <taxon>Hyphomicrobiales</taxon>
        <taxon>Rhizobiaceae</taxon>
        <taxon>Rhizobium/Agrobacterium group</taxon>
        <taxon>Rhizobium</taxon>
    </lineage>
</organism>
<comment type="cofactor">
    <cofactor evidence="1 6">
        <name>Zn(2+)</name>
        <dbReference type="ChEBI" id="CHEBI:29105"/>
    </cofactor>
</comment>
<evidence type="ECO:0000256" key="6">
    <source>
        <dbReference type="RuleBase" id="RU361277"/>
    </source>
</evidence>
<comment type="similarity">
    <text evidence="6">Belongs to the zinc-containing alcohol dehydrogenase family.</text>
</comment>
<evidence type="ECO:0000256" key="1">
    <source>
        <dbReference type="ARBA" id="ARBA00001947"/>
    </source>
</evidence>
<keyword evidence="4" id="KW-0560">Oxidoreductase</keyword>
<dbReference type="OrthoDB" id="9770544at2"/>
<evidence type="ECO:0000256" key="2">
    <source>
        <dbReference type="ARBA" id="ARBA00022723"/>
    </source>
</evidence>
<evidence type="ECO:0000256" key="5">
    <source>
        <dbReference type="ARBA" id="ARBA00023027"/>
    </source>
</evidence>
<dbReference type="FunFam" id="3.40.50.720:FF:000003">
    <property type="entry name" value="S-(hydroxymethyl)glutathione dehydrogenase"/>
    <property type="match status" value="1"/>
</dbReference>
<evidence type="ECO:0000256" key="3">
    <source>
        <dbReference type="ARBA" id="ARBA00022833"/>
    </source>
</evidence>
<name>A0A060ID09_RHIET</name>
<dbReference type="PROSITE" id="PS00059">
    <property type="entry name" value="ADH_ZINC"/>
    <property type="match status" value="1"/>
</dbReference>
<dbReference type="RefSeq" id="WP_040139969.1">
    <property type="nucleotide sequence ID" value="NZ_CP006987.1"/>
</dbReference>
<dbReference type="Pfam" id="PF00107">
    <property type="entry name" value="ADH_zinc_N"/>
    <property type="match status" value="1"/>
</dbReference>
<dbReference type="GO" id="GO:0008270">
    <property type="term" value="F:zinc ion binding"/>
    <property type="evidence" value="ECO:0007669"/>
    <property type="project" value="InterPro"/>
</dbReference>
<dbReference type="GO" id="GO:0051903">
    <property type="term" value="F:S-(hydroxymethyl)glutathione dehydrogenase [NAD(P)+] activity"/>
    <property type="evidence" value="ECO:0007669"/>
    <property type="project" value="TreeGrafter"/>
</dbReference>
<feature type="domain" description="Enoyl reductase (ER)" evidence="7">
    <location>
        <begin position="11"/>
        <end position="365"/>
    </location>
</feature>
<dbReference type="GO" id="GO:0046294">
    <property type="term" value="P:formaldehyde catabolic process"/>
    <property type="evidence" value="ECO:0007669"/>
    <property type="project" value="TreeGrafter"/>
</dbReference>
<dbReference type="InterPro" id="IPR013154">
    <property type="entry name" value="ADH-like_N"/>
</dbReference>
<dbReference type="Gene3D" id="3.90.180.10">
    <property type="entry name" value="Medium-chain alcohol dehydrogenases, catalytic domain"/>
    <property type="match status" value="1"/>
</dbReference>
<keyword evidence="8" id="KW-0614">Plasmid</keyword>
<dbReference type="PANTHER" id="PTHR43880:SF12">
    <property type="entry name" value="ALCOHOL DEHYDROGENASE CLASS-3"/>
    <property type="match status" value="1"/>
</dbReference>
<dbReference type="InterPro" id="IPR036291">
    <property type="entry name" value="NAD(P)-bd_dom_sf"/>
</dbReference>
<dbReference type="HOGENOM" id="CLU_026673_14_1_5"/>
<evidence type="ECO:0000313" key="8">
    <source>
        <dbReference type="EMBL" id="AIC29576.1"/>
    </source>
</evidence>
<dbReference type="Gene3D" id="3.40.50.720">
    <property type="entry name" value="NAD(P)-binding Rossmann-like Domain"/>
    <property type="match status" value="1"/>
</dbReference>
<dbReference type="AlphaFoldDB" id="A0A060ID09"/>
<evidence type="ECO:0000256" key="4">
    <source>
        <dbReference type="ARBA" id="ARBA00023002"/>
    </source>
</evidence>
<dbReference type="CDD" id="cd08278">
    <property type="entry name" value="benzyl_alcohol_DH"/>
    <property type="match status" value="1"/>
</dbReference>
<accession>A0A060ID09</accession>
<evidence type="ECO:0000259" key="7">
    <source>
        <dbReference type="SMART" id="SM00829"/>
    </source>
</evidence>
<keyword evidence="5" id="KW-0520">NAD</keyword>
<dbReference type="SUPFAM" id="SSF51735">
    <property type="entry name" value="NAD(P)-binding Rossmann-fold domains"/>
    <property type="match status" value="1"/>
</dbReference>
<dbReference type="InterPro" id="IPR020843">
    <property type="entry name" value="ER"/>
</dbReference>
<dbReference type="InterPro" id="IPR011032">
    <property type="entry name" value="GroES-like_sf"/>
</dbReference>
<evidence type="ECO:0000313" key="9">
    <source>
        <dbReference type="Proteomes" id="UP000027180"/>
    </source>
</evidence>
<dbReference type="SUPFAM" id="SSF50129">
    <property type="entry name" value="GroES-like"/>
    <property type="match status" value="1"/>
</dbReference>
<dbReference type="InterPro" id="IPR013149">
    <property type="entry name" value="ADH-like_C"/>
</dbReference>